<dbReference type="FunFam" id="1.10.510.10:FF:000246">
    <property type="entry name" value="Putative Serine-threonine kinase SepH"/>
    <property type="match status" value="1"/>
</dbReference>
<protein>
    <recommendedName>
        <fullName evidence="15">Cytokinesis protein sepH</fullName>
        <ecNumber evidence="2">2.7.11.1</ecNumber>
    </recommendedName>
    <alternativeName>
        <fullName evidence="16">Serine/threonine-protein kinase sepH</fullName>
    </alternativeName>
</protein>
<dbReference type="Gene3D" id="1.10.510.10">
    <property type="entry name" value="Transferase(Phosphotransferase) domain 1"/>
    <property type="match status" value="1"/>
</dbReference>
<gene>
    <name evidence="21" type="ORF">N7492_002960</name>
</gene>
<dbReference type="PROSITE" id="PS50011">
    <property type="entry name" value="PROTEIN_KINASE_DOM"/>
    <property type="match status" value="1"/>
</dbReference>
<dbReference type="GO" id="GO:0005524">
    <property type="term" value="F:ATP binding"/>
    <property type="evidence" value="ECO:0007669"/>
    <property type="project" value="UniProtKB-UniRule"/>
</dbReference>
<evidence type="ECO:0000256" key="1">
    <source>
        <dbReference type="ARBA" id="ARBA00001946"/>
    </source>
</evidence>
<feature type="region of interest" description="Disordered" evidence="19">
    <location>
        <begin position="1195"/>
        <end position="1277"/>
    </location>
</feature>
<dbReference type="InterPro" id="IPR017441">
    <property type="entry name" value="Protein_kinase_ATP_BS"/>
</dbReference>
<evidence type="ECO:0000256" key="3">
    <source>
        <dbReference type="ARBA" id="ARBA00022527"/>
    </source>
</evidence>
<keyword evidence="4" id="KW-0132">Cell division</keyword>
<dbReference type="PANTHER" id="PTHR48012:SF26">
    <property type="entry name" value="SERINE_THREONINE-PROTEIN KINASE DDB_G0283821-RELATED"/>
    <property type="match status" value="1"/>
</dbReference>
<dbReference type="OrthoDB" id="8693905at2759"/>
<reference evidence="21" key="2">
    <citation type="journal article" date="2023" name="IMA Fungus">
        <title>Comparative genomic study of the Penicillium genus elucidates a diverse pangenome and 15 lateral gene transfer events.</title>
        <authorList>
            <person name="Petersen C."/>
            <person name="Sorensen T."/>
            <person name="Nielsen M.R."/>
            <person name="Sondergaard T.E."/>
            <person name="Sorensen J.L."/>
            <person name="Fitzpatrick D.A."/>
            <person name="Frisvad J.C."/>
            <person name="Nielsen K.L."/>
        </authorList>
    </citation>
    <scope>NUCLEOTIDE SEQUENCE</scope>
    <source>
        <strain evidence="21">IBT 21917</strain>
    </source>
</reference>
<feature type="compositionally biased region" description="Basic and acidic residues" evidence="19">
    <location>
        <begin position="37"/>
        <end position="49"/>
    </location>
</feature>
<feature type="domain" description="Protein kinase" evidence="20">
    <location>
        <begin position="62"/>
        <end position="312"/>
    </location>
</feature>
<dbReference type="Gene3D" id="1.25.10.10">
    <property type="entry name" value="Leucine-rich Repeat Variant"/>
    <property type="match status" value="3"/>
</dbReference>
<dbReference type="SUPFAM" id="SSF48371">
    <property type="entry name" value="ARM repeat"/>
    <property type="match status" value="1"/>
</dbReference>
<evidence type="ECO:0000313" key="21">
    <source>
        <dbReference type="EMBL" id="KAJ5179750.1"/>
    </source>
</evidence>
<evidence type="ECO:0000256" key="12">
    <source>
        <dbReference type="ARBA" id="ARBA00047899"/>
    </source>
</evidence>
<evidence type="ECO:0000256" key="19">
    <source>
        <dbReference type="SAM" id="MobiDB-lite"/>
    </source>
</evidence>
<evidence type="ECO:0000256" key="8">
    <source>
        <dbReference type="ARBA" id="ARBA00022777"/>
    </source>
</evidence>
<sequence length="1334" mass="148512">MVSRSGEGSEGQRPLTPSRTPGTPMKPRLARVGTSPTKRDEKQKEDKVLKSSAKDVAELKDYQLGDCLGKGAFGSVYRALNWNTGETVAVKQIKLVDLPKSELRVIMLEIDLLKNLDHPNIVKYHGFVKSAETLNIILEYCENGSLHSIAKNFGRFPENLVGLYMSQVLHGLLYLHEQGVIHRDIKGANILTTKEGLVKLADFGVASRTTGLSESSVVGTPYWMAPEVIELSGATTASDIWSLGCTVIELLEGKPPYHNLQPMPALFRIVNDDHPPFSQGASPAVKDFLMQCFQKDPNLRVSARKLLKHPWIVNARRSDSVVPKKSTEYEEAVKSVQEWNEALRSPGAGTSRKPNKLDQNGAPMPATRNSLVDTLPSPTSIRATDRFRSPESAEDDNWDDDFATAISPSALKLPHLRPHDNFGGMLSAERLKAFASLDGALKQDESPEDFESGLGRSDQASENDPLQTIRPYPSKVSAVDPSKSQSPTRRQPSKTSTSALQNVPILQNPVPPIRRARPAALYKENSVEDYTDLIIANEDVLDRKLGLIPESDDDPSSPTYDGPGNNTFEDDRGGQHPQLRKQLSVKRDRSTVEIQKFAENETDEDFSDILGADPVAIDKSESDASSDRSTLMLNTKLSNNSWLGDQDDDDDPFAQLEEGFDEMDLEANIARDKYARLRNQVEGLVDSLKTSQDEEVLAEISEQLLNVFCDLPETKNIIISAHGMLPILEILDTARRRDIVFYLLRVVNAIIYDDYEIQENLCFVGGIPIINEFASKKYPREIRMEAAAFVQQMYQTSTLTLQMFVSAGGLNVLVEFLEDDYEDERDLVLIGVNGIWSVFELQGSTPKNDFCRILSRNSVLDPLSLVLSRVLDEEGELAEVIEGRIANIFFIFSQAENHVKEMVAERTVLHRVLKELRRMSPMHQITMLKFTKNLSMLSTTLDSLQNSNAIDVLTDLLRSTMRRGHFREVSNQILNTIYNMCRLNKSRQEDAALNGIVPLLQKIVNTERPLKEFALPVLCDMAQSGKVGRRELWRNKGLAFYISLLADPYWQVTALDAIFTWLQEETAKVEEHLLDIRQDKSSFTDAIVRCLTLSKANAFENLLEPLQKLLRLSPPVASTLARPDMFMRLGQKLHHNKAAVRLNLLRIMSSICDSVEQQCGLLATYGLLDAIRELESDPAILVRDMAGKLIQSSERSDAYSLGKRRPTSRRKSTSATPPNPFSSSTPSTPSSNRTSQSRGLFEGRETPRHPRNALSGSSLALRPGSRDGSASALGSAVNGNAAVARPRVSRGMANRLSHVELLQDDDGKAPSSLSRRPSIIPRRRRPTNADSEWA</sequence>
<evidence type="ECO:0000313" key="22">
    <source>
        <dbReference type="Proteomes" id="UP001146351"/>
    </source>
</evidence>
<evidence type="ECO:0000256" key="7">
    <source>
        <dbReference type="ARBA" id="ARBA00022741"/>
    </source>
</evidence>
<feature type="compositionally biased region" description="Polar residues" evidence="19">
    <location>
        <begin position="482"/>
        <end position="505"/>
    </location>
</feature>
<keyword evidence="9 17" id="KW-0067">ATP-binding</keyword>
<keyword evidence="8" id="KW-0418">Kinase</keyword>
<keyword evidence="11" id="KW-0131">Cell cycle</keyword>
<evidence type="ECO:0000256" key="14">
    <source>
        <dbReference type="ARBA" id="ARBA00056925"/>
    </source>
</evidence>
<dbReference type="InterPro" id="IPR011009">
    <property type="entry name" value="Kinase-like_dom_sf"/>
</dbReference>
<evidence type="ECO:0000256" key="15">
    <source>
        <dbReference type="ARBA" id="ARBA00071546"/>
    </source>
</evidence>
<feature type="compositionally biased region" description="Low complexity" evidence="19">
    <location>
        <begin position="1213"/>
        <end position="1237"/>
    </location>
</feature>
<dbReference type="PROSITE" id="PS00107">
    <property type="entry name" value="PROTEIN_KINASE_ATP"/>
    <property type="match status" value="1"/>
</dbReference>
<feature type="binding site" evidence="17">
    <location>
        <position position="91"/>
    </location>
    <ligand>
        <name>ATP</name>
        <dbReference type="ChEBI" id="CHEBI:30616"/>
    </ligand>
</feature>
<dbReference type="SUPFAM" id="SSF56112">
    <property type="entry name" value="Protein kinase-like (PK-like)"/>
    <property type="match status" value="1"/>
</dbReference>
<dbReference type="PROSITE" id="PS00108">
    <property type="entry name" value="PROTEIN_KINASE_ST"/>
    <property type="match status" value="1"/>
</dbReference>
<dbReference type="FunFam" id="1.25.10.10:FF:000212">
    <property type="entry name" value="Cell division control protein"/>
    <property type="match status" value="1"/>
</dbReference>
<comment type="catalytic activity">
    <reaction evidence="12">
        <text>L-threonyl-[protein] + ATP = O-phospho-L-threonyl-[protein] + ADP + H(+)</text>
        <dbReference type="Rhea" id="RHEA:46608"/>
        <dbReference type="Rhea" id="RHEA-COMP:11060"/>
        <dbReference type="Rhea" id="RHEA-COMP:11605"/>
        <dbReference type="ChEBI" id="CHEBI:15378"/>
        <dbReference type="ChEBI" id="CHEBI:30013"/>
        <dbReference type="ChEBI" id="CHEBI:30616"/>
        <dbReference type="ChEBI" id="CHEBI:61977"/>
        <dbReference type="ChEBI" id="CHEBI:456216"/>
        <dbReference type="EC" id="2.7.11.1"/>
    </reaction>
</comment>
<feature type="compositionally biased region" description="Basic residues" evidence="19">
    <location>
        <begin position="1202"/>
        <end position="1212"/>
    </location>
</feature>
<keyword evidence="22" id="KW-1185">Reference proteome</keyword>
<comment type="cofactor">
    <cofactor evidence="1">
        <name>Mg(2+)</name>
        <dbReference type="ChEBI" id="CHEBI:18420"/>
    </cofactor>
</comment>
<evidence type="ECO:0000256" key="17">
    <source>
        <dbReference type="PROSITE-ProRule" id="PRU10141"/>
    </source>
</evidence>
<evidence type="ECO:0000256" key="16">
    <source>
        <dbReference type="ARBA" id="ARBA00079402"/>
    </source>
</evidence>
<evidence type="ECO:0000256" key="13">
    <source>
        <dbReference type="ARBA" id="ARBA00048679"/>
    </source>
</evidence>
<organism evidence="21 22">
    <name type="scientific">Penicillium capsulatum</name>
    <dbReference type="NCBI Taxonomy" id="69766"/>
    <lineage>
        <taxon>Eukaryota</taxon>
        <taxon>Fungi</taxon>
        <taxon>Dikarya</taxon>
        <taxon>Ascomycota</taxon>
        <taxon>Pezizomycotina</taxon>
        <taxon>Eurotiomycetes</taxon>
        <taxon>Eurotiomycetidae</taxon>
        <taxon>Eurotiales</taxon>
        <taxon>Aspergillaceae</taxon>
        <taxon>Penicillium</taxon>
    </lineage>
</organism>
<dbReference type="CDD" id="cd06627">
    <property type="entry name" value="STKc_Cdc7_like"/>
    <property type="match status" value="1"/>
</dbReference>
<dbReference type="InterPro" id="IPR050629">
    <property type="entry name" value="STE20/SPS1-PAK"/>
</dbReference>
<evidence type="ECO:0000256" key="4">
    <source>
        <dbReference type="ARBA" id="ARBA00022618"/>
    </source>
</evidence>
<evidence type="ECO:0000256" key="9">
    <source>
        <dbReference type="ARBA" id="ARBA00022840"/>
    </source>
</evidence>
<evidence type="ECO:0000256" key="18">
    <source>
        <dbReference type="SAM" id="Coils"/>
    </source>
</evidence>
<dbReference type="EC" id="2.7.11.1" evidence="2"/>
<dbReference type="GO" id="GO:0004674">
    <property type="term" value="F:protein serine/threonine kinase activity"/>
    <property type="evidence" value="ECO:0007669"/>
    <property type="project" value="UniProtKB-KW"/>
</dbReference>
<keyword evidence="6" id="KW-0479">Metal-binding</keyword>
<feature type="region of interest" description="Disordered" evidence="19">
    <location>
        <begin position="1"/>
        <end position="49"/>
    </location>
</feature>
<name>A0A9W9IJN6_9EURO</name>
<evidence type="ECO:0000256" key="11">
    <source>
        <dbReference type="ARBA" id="ARBA00023306"/>
    </source>
</evidence>
<proteinExistence type="predicted"/>
<dbReference type="EMBL" id="JAPQKO010000002">
    <property type="protein sequence ID" value="KAJ5179750.1"/>
    <property type="molecule type" value="Genomic_DNA"/>
</dbReference>
<dbReference type="PANTHER" id="PTHR48012">
    <property type="entry name" value="STERILE20-LIKE KINASE, ISOFORM B-RELATED"/>
    <property type="match status" value="1"/>
</dbReference>
<dbReference type="GO" id="GO:0051301">
    <property type="term" value="P:cell division"/>
    <property type="evidence" value="ECO:0007669"/>
    <property type="project" value="UniProtKB-KW"/>
</dbReference>
<comment type="catalytic activity">
    <reaction evidence="13">
        <text>L-seryl-[protein] + ATP = O-phospho-L-seryl-[protein] + ADP + H(+)</text>
        <dbReference type="Rhea" id="RHEA:17989"/>
        <dbReference type="Rhea" id="RHEA-COMP:9863"/>
        <dbReference type="Rhea" id="RHEA-COMP:11604"/>
        <dbReference type="ChEBI" id="CHEBI:15378"/>
        <dbReference type="ChEBI" id="CHEBI:29999"/>
        <dbReference type="ChEBI" id="CHEBI:30616"/>
        <dbReference type="ChEBI" id="CHEBI:83421"/>
        <dbReference type="ChEBI" id="CHEBI:456216"/>
        <dbReference type="EC" id="2.7.11.1"/>
    </reaction>
</comment>
<keyword evidence="3" id="KW-0723">Serine/threonine-protein kinase</keyword>
<dbReference type="InterPro" id="IPR016024">
    <property type="entry name" value="ARM-type_fold"/>
</dbReference>
<evidence type="ECO:0000256" key="5">
    <source>
        <dbReference type="ARBA" id="ARBA00022679"/>
    </source>
</evidence>
<reference evidence="21" key="1">
    <citation type="submission" date="2022-11" db="EMBL/GenBank/DDBJ databases">
        <authorList>
            <person name="Petersen C."/>
        </authorList>
    </citation>
    <scope>NUCLEOTIDE SEQUENCE</scope>
    <source>
        <strain evidence="21">IBT 21917</strain>
    </source>
</reference>
<feature type="compositionally biased region" description="Low complexity" evidence="19">
    <location>
        <begin position="1310"/>
        <end position="1320"/>
    </location>
</feature>
<dbReference type="Pfam" id="PF00069">
    <property type="entry name" value="Pkinase"/>
    <property type="match status" value="1"/>
</dbReference>
<feature type="region of interest" description="Disordered" evidence="19">
    <location>
        <begin position="442"/>
        <end position="511"/>
    </location>
</feature>
<keyword evidence="10" id="KW-0460">Magnesium</keyword>
<dbReference type="InterPro" id="IPR008271">
    <property type="entry name" value="Ser/Thr_kinase_AS"/>
</dbReference>
<feature type="region of interest" description="Disordered" evidence="19">
    <location>
        <begin position="340"/>
        <end position="401"/>
    </location>
</feature>
<feature type="region of interest" description="Disordered" evidence="19">
    <location>
        <begin position="1301"/>
        <end position="1334"/>
    </location>
</feature>
<dbReference type="SMART" id="SM00220">
    <property type="entry name" value="S_TKc"/>
    <property type="match status" value="1"/>
</dbReference>
<feature type="compositionally biased region" description="Polar residues" evidence="19">
    <location>
        <begin position="367"/>
        <end position="382"/>
    </location>
</feature>
<feature type="region of interest" description="Disordered" evidence="19">
    <location>
        <begin position="547"/>
        <end position="587"/>
    </location>
</feature>
<keyword evidence="18" id="KW-0175">Coiled coil</keyword>
<dbReference type="FunFam" id="3.30.200.20:FF:000042">
    <property type="entry name" value="Aurora kinase A"/>
    <property type="match status" value="1"/>
</dbReference>
<dbReference type="InterPro" id="IPR011989">
    <property type="entry name" value="ARM-like"/>
</dbReference>
<evidence type="ECO:0000259" key="20">
    <source>
        <dbReference type="PROSITE" id="PS50011"/>
    </source>
</evidence>
<feature type="coiled-coil region" evidence="18">
    <location>
        <begin position="660"/>
        <end position="694"/>
    </location>
</feature>
<dbReference type="GO" id="GO:0005737">
    <property type="term" value="C:cytoplasm"/>
    <property type="evidence" value="ECO:0007669"/>
    <property type="project" value="TreeGrafter"/>
</dbReference>
<evidence type="ECO:0000256" key="10">
    <source>
        <dbReference type="ARBA" id="ARBA00022842"/>
    </source>
</evidence>
<evidence type="ECO:0000256" key="2">
    <source>
        <dbReference type="ARBA" id="ARBA00012513"/>
    </source>
</evidence>
<feature type="compositionally biased region" description="Polar residues" evidence="19">
    <location>
        <begin position="556"/>
        <end position="567"/>
    </location>
</feature>
<dbReference type="FunFam" id="1.25.10.10:FF:000176">
    <property type="entry name" value="Cell division control protein"/>
    <property type="match status" value="1"/>
</dbReference>
<dbReference type="Proteomes" id="UP001146351">
    <property type="component" value="Unassembled WGS sequence"/>
</dbReference>
<comment type="function">
    <text evidence="14">Required for early events during cytokinesis including localization of cytoskeletal components to the cytokinetic ring.</text>
</comment>
<accession>A0A9W9IJN6</accession>
<dbReference type="GO" id="GO:0046872">
    <property type="term" value="F:metal ion binding"/>
    <property type="evidence" value="ECO:0007669"/>
    <property type="project" value="UniProtKB-KW"/>
</dbReference>
<comment type="caution">
    <text evidence="21">The sequence shown here is derived from an EMBL/GenBank/DDBJ whole genome shotgun (WGS) entry which is preliminary data.</text>
</comment>
<dbReference type="InterPro" id="IPR000719">
    <property type="entry name" value="Prot_kinase_dom"/>
</dbReference>
<feature type="compositionally biased region" description="Acidic residues" evidence="19">
    <location>
        <begin position="392"/>
        <end position="401"/>
    </location>
</feature>
<evidence type="ECO:0000256" key="6">
    <source>
        <dbReference type="ARBA" id="ARBA00022723"/>
    </source>
</evidence>
<keyword evidence="7 17" id="KW-0547">Nucleotide-binding</keyword>
<keyword evidence="5" id="KW-0808">Transferase</keyword>